<dbReference type="InterPro" id="IPR036412">
    <property type="entry name" value="HAD-like_sf"/>
</dbReference>
<dbReference type="InterPro" id="IPR023214">
    <property type="entry name" value="HAD_sf"/>
</dbReference>
<accession>D3Q376</accession>
<dbReference type="EMBL" id="CP001778">
    <property type="protein sequence ID" value="ADD40046.1"/>
    <property type="molecule type" value="Genomic_DNA"/>
</dbReference>
<gene>
    <name evidence="1" type="ordered locus">Snas_0328</name>
</gene>
<evidence type="ECO:0000313" key="2">
    <source>
        <dbReference type="Proteomes" id="UP000000844"/>
    </source>
</evidence>
<dbReference type="AlphaFoldDB" id="D3Q376"/>
<dbReference type="Pfam" id="PF00702">
    <property type="entry name" value="Hydrolase"/>
    <property type="match status" value="1"/>
</dbReference>
<dbReference type="SUPFAM" id="SSF56784">
    <property type="entry name" value="HAD-like"/>
    <property type="match status" value="1"/>
</dbReference>
<sequence>MLCGSGPLLLDFDGPVCGVFAGDPSPRIALGISRIVEATGIEVPLELREHSMELLSWVDTLDVPGLTETVEDALSDAELRAVQTASPTPFAREVIEAAHRAAKPVAVVSNNSASSISAYLRAQELDEYVWPIVGRPYANPSEMKPNPIPLLRAAESLNVEPETCVFVGDSVFDIEAGLAAKTPVIGYANASHKTKTLADAGAKVIIRSMGDLVSTLQNCPTSSQGAQ</sequence>
<dbReference type="InterPro" id="IPR006439">
    <property type="entry name" value="HAD-SF_hydro_IA"/>
</dbReference>
<dbReference type="PANTHER" id="PTHR43434">
    <property type="entry name" value="PHOSPHOGLYCOLATE PHOSPHATASE"/>
    <property type="match status" value="1"/>
</dbReference>
<dbReference type="Gene3D" id="3.40.50.1000">
    <property type="entry name" value="HAD superfamily/HAD-like"/>
    <property type="match status" value="1"/>
</dbReference>
<dbReference type="GO" id="GO:0006281">
    <property type="term" value="P:DNA repair"/>
    <property type="evidence" value="ECO:0007669"/>
    <property type="project" value="TreeGrafter"/>
</dbReference>
<dbReference type="InterPro" id="IPR050155">
    <property type="entry name" value="HAD-like_hydrolase_sf"/>
</dbReference>
<dbReference type="NCBIfam" id="TIGR01549">
    <property type="entry name" value="HAD-SF-IA-v1"/>
    <property type="match status" value="1"/>
</dbReference>
<dbReference type="KEGG" id="sna:Snas_0328"/>
<dbReference type="Proteomes" id="UP000000844">
    <property type="component" value="Chromosome"/>
</dbReference>
<name>D3Q376_STANL</name>
<reference evidence="1 2" key="1">
    <citation type="journal article" date="2009" name="Stand. Genomic Sci.">
        <title>Complete genome sequence of Stackebrandtia nassauensis type strain (LLR-40K-21).</title>
        <authorList>
            <person name="Munk C."/>
            <person name="Lapidus A."/>
            <person name="Copeland A."/>
            <person name="Jando M."/>
            <person name="Mayilraj S."/>
            <person name="Glavina Del Rio T."/>
            <person name="Nolan M."/>
            <person name="Chen F."/>
            <person name="Lucas S."/>
            <person name="Tice H."/>
            <person name="Cheng J.F."/>
            <person name="Han C."/>
            <person name="Detter J.C."/>
            <person name="Bruce D."/>
            <person name="Goodwin L."/>
            <person name="Chain P."/>
            <person name="Pitluck S."/>
            <person name="Goker M."/>
            <person name="Ovchinikova G."/>
            <person name="Pati A."/>
            <person name="Ivanova N."/>
            <person name="Mavromatis K."/>
            <person name="Chen A."/>
            <person name="Palaniappan K."/>
            <person name="Land M."/>
            <person name="Hauser L."/>
            <person name="Chang Y.J."/>
            <person name="Jeffries C.D."/>
            <person name="Bristow J."/>
            <person name="Eisen J.A."/>
            <person name="Markowitz V."/>
            <person name="Hugenholtz P."/>
            <person name="Kyrpides N.C."/>
            <person name="Klenk H.P."/>
        </authorList>
    </citation>
    <scope>NUCLEOTIDE SEQUENCE [LARGE SCALE GENOMIC DNA]</scope>
    <source>
        <strain evidence="2">DSM 44728 / CIP 108903 / NRRL B-16338 / NBRC 102104 / LLR-40K-21</strain>
    </source>
</reference>
<keyword evidence="2" id="KW-1185">Reference proteome</keyword>
<dbReference type="OrthoDB" id="4547358at2"/>
<dbReference type="PANTHER" id="PTHR43434:SF1">
    <property type="entry name" value="PHOSPHOGLYCOLATE PHOSPHATASE"/>
    <property type="match status" value="1"/>
</dbReference>
<dbReference type="HOGENOM" id="CLU_083623_1_0_11"/>
<organism evidence="1 2">
    <name type="scientific">Stackebrandtia nassauensis (strain DSM 44728 / CIP 108903 / NRRL B-16338 / NBRC 102104 / LLR-40K-21)</name>
    <dbReference type="NCBI Taxonomy" id="446470"/>
    <lineage>
        <taxon>Bacteria</taxon>
        <taxon>Bacillati</taxon>
        <taxon>Actinomycetota</taxon>
        <taxon>Actinomycetes</taxon>
        <taxon>Glycomycetales</taxon>
        <taxon>Glycomycetaceae</taxon>
        <taxon>Stackebrandtia</taxon>
    </lineage>
</organism>
<dbReference type="STRING" id="446470.Snas_0328"/>
<protein>
    <submittedName>
        <fullName evidence="1">Haloacid dehalogenase domain protein hydrolase</fullName>
    </submittedName>
</protein>
<evidence type="ECO:0000313" key="1">
    <source>
        <dbReference type="EMBL" id="ADD40046.1"/>
    </source>
</evidence>
<dbReference type="GO" id="GO:0008967">
    <property type="term" value="F:phosphoglycolate phosphatase activity"/>
    <property type="evidence" value="ECO:0007669"/>
    <property type="project" value="TreeGrafter"/>
</dbReference>
<proteinExistence type="predicted"/>
<dbReference type="GO" id="GO:0005829">
    <property type="term" value="C:cytosol"/>
    <property type="evidence" value="ECO:0007669"/>
    <property type="project" value="TreeGrafter"/>
</dbReference>
<dbReference type="eggNOG" id="COG0546">
    <property type="taxonomic scope" value="Bacteria"/>
</dbReference>
<keyword evidence="1" id="KW-0378">Hydrolase</keyword>